<keyword evidence="5" id="KW-0963">Cytoplasm</keyword>
<evidence type="ECO:0000313" key="9">
    <source>
        <dbReference type="Proteomes" id="UP000799766"/>
    </source>
</evidence>
<dbReference type="OrthoDB" id="245150at2759"/>
<dbReference type="SUPFAM" id="SSF46785">
    <property type="entry name" value="Winged helix' DNA-binding domain"/>
    <property type="match status" value="2"/>
</dbReference>
<accession>A0A6A6PAF5</accession>
<dbReference type="PANTHER" id="PTHR13149:SF0">
    <property type="entry name" value="VACUOLAR PROTEIN-SORTING-ASSOCIATED PROTEIN 25"/>
    <property type="match status" value="1"/>
</dbReference>
<reference evidence="8" key="1">
    <citation type="journal article" date="2020" name="Stud. Mycol.">
        <title>101 Dothideomycetes genomes: a test case for predicting lifestyles and emergence of pathogens.</title>
        <authorList>
            <person name="Haridas S."/>
            <person name="Albert R."/>
            <person name="Binder M."/>
            <person name="Bloem J."/>
            <person name="Labutti K."/>
            <person name="Salamov A."/>
            <person name="Andreopoulos B."/>
            <person name="Baker S."/>
            <person name="Barry K."/>
            <person name="Bills G."/>
            <person name="Bluhm B."/>
            <person name="Cannon C."/>
            <person name="Castanera R."/>
            <person name="Culley D."/>
            <person name="Daum C."/>
            <person name="Ezra D."/>
            <person name="Gonzalez J."/>
            <person name="Henrissat B."/>
            <person name="Kuo A."/>
            <person name="Liang C."/>
            <person name="Lipzen A."/>
            <person name="Lutzoni F."/>
            <person name="Magnuson J."/>
            <person name="Mondo S."/>
            <person name="Nolan M."/>
            <person name="Ohm R."/>
            <person name="Pangilinan J."/>
            <person name="Park H.-J."/>
            <person name="Ramirez L."/>
            <person name="Alfaro M."/>
            <person name="Sun H."/>
            <person name="Tritt A."/>
            <person name="Yoshinaga Y."/>
            <person name="Zwiers L.-H."/>
            <person name="Turgeon B."/>
            <person name="Goodwin S."/>
            <person name="Spatafora J."/>
            <person name="Crous P."/>
            <person name="Grigoriev I."/>
        </authorList>
    </citation>
    <scope>NUCLEOTIDE SEQUENCE</scope>
    <source>
        <strain evidence="8">ATCC 16933</strain>
    </source>
</reference>
<proteinExistence type="inferred from homology"/>
<gene>
    <name evidence="8" type="ORF">BDY21DRAFT_314804</name>
</gene>
<dbReference type="Proteomes" id="UP000799766">
    <property type="component" value="Unassembled WGS sequence"/>
</dbReference>
<dbReference type="Gene3D" id="1.10.10.10">
    <property type="entry name" value="Winged helix-like DNA-binding domain superfamily/Winged helix DNA-binding domain"/>
    <property type="match status" value="1"/>
</dbReference>
<comment type="subcellular location">
    <subcellularLocation>
        <location evidence="1">Cytoplasm</location>
    </subcellularLocation>
</comment>
<evidence type="ECO:0000256" key="5">
    <source>
        <dbReference type="ARBA" id="ARBA00022490"/>
    </source>
</evidence>
<evidence type="ECO:0000256" key="6">
    <source>
        <dbReference type="ARBA" id="ARBA00022927"/>
    </source>
</evidence>
<comment type="similarity">
    <text evidence="2">Belongs to the VPS25 family.</text>
</comment>
<dbReference type="EMBL" id="MU001672">
    <property type="protein sequence ID" value="KAF2460930.1"/>
    <property type="molecule type" value="Genomic_DNA"/>
</dbReference>
<evidence type="ECO:0000313" key="8">
    <source>
        <dbReference type="EMBL" id="KAF2460930.1"/>
    </source>
</evidence>
<dbReference type="AlphaFoldDB" id="A0A6A6PAF5"/>
<name>A0A6A6PAF5_9PEZI</name>
<keyword evidence="4" id="KW-0813">Transport</keyword>
<dbReference type="InterPro" id="IPR008570">
    <property type="entry name" value="ESCRT-II_cplx_Vps25-sub"/>
</dbReference>
<dbReference type="GO" id="GO:0016236">
    <property type="term" value="P:macroautophagy"/>
    <property type="evidence" value="ECO:0007669"/>
    <property type="project" value="UniProtKB-ARBA"/>
</dbReference>
<dbReference type="GO" id="GO:0005198">
    <property type="term" value="F:structural molecule activity"/>
    <property type="evidence" value="ECO:0007669"/>
    <property type="project" value="TreeGrafter"/>
</dbReference>
<dbReference type="InterPro" id="IPR036388">
    <property type="entry name" value="WH-like_DNA-bd_sf"/>
</dbReference>
<dbReference type="FunFam" id="1.10.10.570:FF:000003">
    <property type="entry name" value="Vacuolar protein-sorting-associated protein 25"/>
    <property type="match status" value="1"/>
</dbReference>
<dbReference type="Gene3D" id="1.10.10.570">
    <property type="entry name" value="Winged helix' DNA-binding domain. Chain C. Domain 1"/>
    <property type="match status" value="1"/>
</dbReference>
<dbReference type="GO" id="GO:0000814">
    <property type="term" value="C:ESCRT II complex"/>
    <property type="evidence" value="ECO:0007669"/>
    <property type="project" value="InterPro"/>
</dbReference>
<keyword evidence="9" id="KW-1185">Reference proteome</keyword>
<protein>
    <recommendedName>
        <fullName evidence="3">Vacuolar protein-sorting-associated protein 25</fullName>
    </recommendedName>
    <alternativeName>
        <fullName evidence="7">ESCRT-II complex subunit VPS25</fullName>
    </alternativeName>
</protein>
<keyword evidence="6" id="KW-0653">Protein transport</keyword>
<dbReference type="InterPro" id="IPR014041">
    <property type="entry name" value="ESCRT-II_cplx_Vps25-sub_N"/>
</dbReference>
<dbReference type="PANTHER" id="PTHR13149">
    <property type="entry name" value="VACUOLAR PROTEIN SORTING-ASSOCIATED PROTEIN VPS25"/>
    <property type="match status" value="1"/>
</dbReference>
<evidence type="ECO:0000256" key="7">
    <source>
        <dbReference type="ARBA" id="ARBA00030094"/>
    </source>
</evidence>
<dbReference type="GO" id="GO:0043328">
    <property type="term" value="P:protein transport to vacuole involved in ubiquitin-dependent protein catabolic process via the multivesicular body sorting pathway"/>
    <property type="evidence" value="ECO:0007669"/>
    <property type="project" value="TreeGrafter"/>
</dbReference>
<organism evidence="8 9">
    <name type="scientific">Lineolata rhizophorae</name>
    <dbReference type="NCBI Taxonomy" id="578093"/>
    <lineage>
        <taxon>Eukaryota</taxon>
        <taxon>Fungi</taxon>
        <taxon>Dikarya</taxon>
        <taxon>Ascomycota</taxon>
        <taxon>Pezizomycotina</taxon>
        <taxon>Dothideomycetes</taxon>
        <taxon>Dothideomycetes incertae sedis</taxon>
        <taxon>Lineolatales</taxon>
        <taxon>Lineolataceae</taxon>
        <taxon>Lineolata</taxon>
    </lineage>
</organism>
<evidence type="ECO:0000256" key="1">
    <source>
        <dbReference type="ARBA" id="ARBA00004496"/>
    </source>
</evidence>
<sequence length="203" mass="22189">MDSTTSSGGGGGGGGGGFAFPPHYSFPPFFTLQPALTTRASQLHSWSQLIQAYCRHRRLFALSLVDAVDTDLFCNAALGRRLSLRDAREVIAWMCGKEGGERAEWIGAGNAAKGKEGAEARAACWVFWRRPEEWAGVIEGWVDATGQKNTVLTLYELLESDATKSQEFHGMDPELLKRSLQVLVKRGKAQVFGSEDSLGVKFF</sequence>
<dbReference type="InterPro" id="IPR036390">
    <property type="entry name" value="WH_DNA-bd_sf"/>
</dbReference>
<evidence type="ECO:0000256" key="2">
    <source>
        <dbReference type="ARBA" id="ARBA00009674"/>
    </source>
</evidence>
<dbReference type="FunFam" id="1.10.10.10:FF:000141">
    <property type="entry name" value="vacuolar protein-sorting-associated protein 25"/>
    <property type="match status" value="1"/>
</dbReference>
<evidence type="ECO:0000256" key="4">
    <source>
        <dbReference type="ARBA" id="ARBA00022448"/>
    </source>
</evidence>
<dbReference type="Pfam" id="PF05871">
    <property type="entry name" value="ESCRT-II"/>
    <property type="match status" value="1"/>
</dbReference>
<dbReference type="GO" id="GO:0042803">
    <property type="term" value="F:protein homodimerization activity"/>
    <property type="evidence" value="ECO:0007669"/>
    <property type="project" value="TreeGrafter"/>
</dbReference>
<evidence type="ECO:0000256" key="3">
    <source>
        <dbReference type="ARBA" id="ARBA00017934"/>
    </source>
</evidence>